<dbReference type="GO" id="GO:0016787">
    <property type="term" value="F:hydrolase activity"/>
    <property type="evidence" value="ECO:0007669"/>
    <property type="project" value="UniProtKB-KW"/>
</dbReference>
<keyword evidence="4" id="KW-0862">Zinc</keyword>
<dbReference type="Pfam" id="PF01546">
    <property type="entry name" value="Peptidase_M20"/>
    <property type="match status" value="1"/>
</dbReference>
<name>A0A438ME97_9ACTN</name>
<keyword evidence="7" id="KW-1185">Reference proteome</keyword>
<dbReference type="PROSITE" id="PS00758">
    <property type="entry name" value="ARGE_DAPE_CPG2_1"/>
    <property type="match status" value="1"/>
</dbReference>
<gene>
    <name evidence="6" type="ORF">EDD27_6746</name>
</gene>
<dbReference type="InterPro" id="IPR036264">
    <property type="entry name" value="Bact_exopeptidase_dim_dom"/>
</dbReference>
<dbReference type="InterPro" id="IPR001261">
    <property type="entry name" value="ArgE/DapE_CS"/>
</dbReference>
<dbReference type="AlphaFoldDB" id="A0A438ME97"/>
<dbReference type="Pfam" id="PF07687">
    <property type="entry name" value="M20_dimer"/>
    <property type="match status" value="1"/>
</dbReference>
<comment type="cofactor">
    <cofactor evidence="1">
        <name>Zn(2+)</name>
        <dbReference type="ChEBI" id="CHEBI:29105"/>
    </cofactor>
</comment>
<dbReference type="SUPFAM" id="SSF55031">
    <property type="entry name" value="Bacterial exopeptidase dimerisation domain"/>
    <property type="match status" value="1"/>
</dbReference>
<reference evidence="6 7" key="1">
    <citation type="submission" date="2019-01" db="EMBL/GenBank/DDBJ databases">
        <title>Sequencing the genomes of 1000 actinobacteria strains.</title>
        <authorList>
            <person name="Klenk H.-P."/>
        </authorList>
    </citation>
    <scope>NUCLEOTIDE SEQUENCE [LARGE SCALE GENOMIC DNA]</scope>
    <source>
        <strain evidence="6 7">DSM 43925</strain>
    </source>
</reference>
<dbReference type="Proteomes" id="UP000284824">
    <property type="component" value="Unassembled WGS sequence"/>
</dbReference>
<evidence type="ECO:0000259" key="5">
    <source>
        <dbReference type="Pfam" id="PF07687"/>
    </source>
</evidence>
<evidence type="ECO:0000256" key="3">
    <source>
        <dbReference type="ARBA" id="ARBA00022801"/>
    </source>
</evidence>
<protein>
    <submittedName>
        <fullName evidence="6">Acetylornithine deacetylase</fullName>
    </submittedName>
</protein>
<accession>A0A438ME97</accession>
<dbReference type="PANTHER" id="PTHR43808">
    <property type="entry name" value="ACETYLORNITHINE DEACETYLASE"/>
    <property type="match status" value="1"/>
</dbReference>
<dbReference type="GO" id="GO:0046872">
    <property type="term" value="F:metal ion binding"/>
    <property type="evidence" value="ECO:0007669"/>
    <property type="project" value="UniProtKB-KW"/>
</dbReference>
<dbReference type="InterPro" id="IPR011650">
    <property type="entry name" value="Peptidase_M20_dimer"/>
</dbReference>
<dbReference type="OrthoDB" id="7055905at2"/>
<sequence length="375" mass="38983">MSGSEALLRELVRVPSVNPRDRSGAGEAALAIAVRDWLAGHGVAASIREVLPGRPNVVAVVPGRDPRALLLVSHLDTVEVEGMTVDPYAGEVRDGRMYGRGACDAKGSLAAFMLAAAELAGGPEPPCTVVLAGVIDEEHRYRGVLGLLEDLPVPEVAAAVVGEPTGLAAGIAHKGVVRYTVRTLGEAGHASRPDDAVNAVTLMIRVLAHLDATAPGVPRHPLLGQATRCVTRIRGGTGPNIVPGRCEIDVDRRTLPGEDPLEVWEHDREELTRLLPGRIELDPPFTVDHALGTPADSPVVTGLCRVLAARGLDASVHGMPFCTDASKIARAGIPAVVFGPGSILDAHSVDESIALADVRLAAGLVVDLVRAGTCG</sequence>
<dbReference type="InterPro" id="IPR002933">
    <property type="entry name" value="Peptidase_M20"/>
</dbReference>
<keyword evidence="3" id="KW-0378">Hydrolase</keyword>
<dbReference type="SUPFAM" id="SSF53187">
    <property type="entry name" value="Zn-dependent exopeptidases"/>
    <property type="match status" value="1"/>
</dbReference>
<evidence type="ECO:0000256" key="4">
    <source>
        <dbReference type="ARBA" id="ARBA00022833"/>
    </source>
</evidence>
<dbReference type="RefSeq" id="WP_127935871.1">
    <property type="nucleotide sequence ID" value="NZ_SAUN01000001.1"/>
</dbReference>
<dbReference type="Gene3D" id="3.40.630.10">
    <property type="entry name" value="Zn peptidases"/>
    <property type="match status" value="1"/>
</dbReference>
<evidence type="ECO:0000256" key="1">
    <source>
        <dbReference type="ARBA" id="ARBA00001947"/>
    </source>
</evidence>
<proteinExistence type="predicted"/>
<dbReference type="Gene3D" id="3.30.70.360">
    <property type="match status" value="1"/>
</dbReference>
<organism evidence="6 7">
    <name type="scientific">Nonomuraea polychroma</name>
    <dbReference type="NCBI Taxonomy" id="46176"/>
    <lineage>
        <taxon>Bacteria</taxon>
        <taxon>Bacillati</taxon>
        <taxon>Actinomycetota</taxon>
        <taxon>Actinomycetes</taxon>
        <taxon>Streptosporangiales</taxon>
        <taxon>Streptosporangiaceae</taxon>
        <taxon>Nonomuraea</taxon>
    </lineage>
</organism>
<dbReference type="InterPro" id="IPR050072">
    <property type="entry name" value="Peptidase_M20A"/>
</dbReference>
<dbReference type="EMBL" id="SAUN01000001">
    <property type="protein sequence ID" value="RVX44027.1"/>
    <property type="molecule type" value="Genomic_DNA"/>
</dbReference>
<comment type="caution">
    <text evidence="6">The sequence shown here is derived from an EMBL/GenBank/DDBJ whole genome shotgun (WGS) entry which is preliminary data.</text>
</comment>
<keyword evidence="2" id="KW-0479">Metal-binding</keyword>
<feature type="domain" description="Peptidase M20 dimerisation" evidence="5">
    <location>
        <begin position="171"/>
        <end position="272"/>
    </location>
</feature>
<evidence type="ECO:0000256" key="2">
    <source>
        <dbReference type="ARBA" id="ARBA00022723"/>
    </source>
</evidence>
<evidence type="ECO:0000313" key="6">
    <source>
        <dbReference type="EMBL" id="RVX44027.1"/>
    </source>
</evidence>
<evidence type="ECO:0000313" key="7">
    <source>
        <dbReference type="Proteomes" id="UP000284824"/>
    </source>
</evidence>